<feature type="region of interest" description="Disordered" evidence="1">
    <location>
        <begin position="1"/>
        <end position="21"/>
    </location>
</feature>
<organism evidence="2">
    <name type="scientific">Nonomuraea gerenzanensis</name>
    <dbReference type="NCBI Taxonomy" id="93944"/>
    <lineage>
        <taxon>Bacteria</taxon>
        <taxon>Bacillati</taxon>
        <taxon>Actinomycetota</taxon>
        <taxon>Actinomycetes</taxon>
        <taxon>Streptosporangiales</taxon>
        <taxon>Streptosporangiaceae</taxon>
        <taxon>Nonomuraea</taxon>
    </lineage>
</organism>
<proteinExistence type="predicted"/>
<sequence length="192" mass="20647">MRARLSGGPGSSARRCESGNRRLPCPLVADACRSPRCPSMSVWGSREPPRARAGRLRRRLSGPTTIPRHDAGHPGHPAPSFPSRERVPLAPPVVPARASPTALATVSSICALHGQAPPNRHSGRRATSCRPPPSVPPCTLRRAGTPRPARTHAALEPARRRDHAESRCRSAPARAARAESRSRNSPRQSGRR</sequence>
<feature type="compositionally biased region" description="Basic and acidic residues" evidence="1">
    <location>
        <begin position="157"/>
        <end position="168"/>
    </location>
</feature>
<protein>
    <submittedName>
        <fullName evidence="2">Uncharacterized protein</fullName>
    </submittedName>
</protein>
<evidence type="ECO:0000256" key="1">
    <source>
        <dbReference type="SAM" id="MobiDB-lite"/>
    </source>
</evidence>
<dbReference type="AlphaFoldDB" id="A0A1M4ENQ7"/>
<dbReference type="EMBL" id="LT559118">
    <property type="protein sequence ID" value="SBP00481.1"/>
    <property type="molecule type" value="Genomic_DNA"/>
</dbReference>
<feature type="region of interest" description="Disordered" evidence="1">
    <location>
        <begin position="114"/>
        <end position="192"/>
    </location>
</feature>
<gene>
    <name evidence="2" type="ORF">BN4615_P9997</name>
</gene>
<reference evidence="2" key="1">
    <citation type="submission" date="2016-04" db="EMBL/GenBank/DDBJ databases">
        <authorList>
            <person name="Evans L.H."/>
            <person name="Alamgir A."/>
            <person name="Owens N."/>
            <person name="Weber N.D."/>
            <person name="Virtaneva K."/>
            <person name="Barbian K."/>
            <person name="Babar A."/>
            <person name="Rosenke K."/>
        </authorList>
    </citation>
    <scope>NUCLEOTIDE SEQUENCE</scope>
    <source>
        <strain evidence="2">Nono1</strain>
    </source>
</reference>
<name>A0A1M4ENQ7_9ACTN</name>
<feature type="compositionally biased region" description="Low complexity" evidence="1">
    <location>
        <begin position="183"/>
        <end position="192"/>
    </location>
</feature>
<feature type="region of interest" description="Disordered" evidence="1">
    <location>
        <begin position="38"/>
        <end position="88"/>
    </location>
</feature>
<evidence type="ECO:0000313" key="2">
    <source>
        <dbReference type="EMBL" id="SBP00481.1"/>
    </source>
</evidence>
<accession>A0A1M4ENQ7</accession>